<feature type="domain" description="WxL" evidence="1">
    <location>
        <begin position="422"/>
        <end position="540"/>
    </location>
</feature>
<dbReference type="Proteomes" id="UP001596258">
    <property type="component" value="Unassembled WGS sequence"/>
</dbReference>
<dbReference type="InterPro" id="IPR027994">
    <property type="entry name" value="WxL_dom"/>
</dbReference>
<comment type="caution">
    <text evidence="2">The sequence shown here is derived from an EMBL/GenBank/DDBJ whole genome shotgun (WGS) entry which is preliminary data.</text>
</comment>
<reference evidence="3" key="1">
    <citation type="journal article" date="2019" name="Int. J. Syst. Evol. Microbiol.">
        <title>The Global Catalogue of Microorganisms (GCM) 10K type strain sequencing project: providing services to taxonomists for standard genome sequencing and annotation.</title>
        <authorList>
            <consortium name="The Broad Institute Genomics Platform"/>
            <consortium name="The Broad Institute Genome Sequencing Center for Infectious Disease"/>
            <person name="Wu L."/>
            <person name="Ma J."/>
        </authorList>
    </citation>
    <scope>NUCLEOTIDE SEQUENCE [LARGE SCALE GENOMIC DNA]</scope>
    <source>
        <strain evidence="3">CCM 8893</strain>
    </source>
</reference>
<dbReference type="RefSeq" id="WP_125576010.1">
    <property type="nucleotide sequence ID" value="NZ_JBHSSO010000068.1"/>
</dbReference>
<protein>
    <submittedName>
        <fullName evidence="2">WxL domain-containing protein</fullName>
    </submittedName>
</protein>
<evidence type="ECO:0000313" key="2">
    <source>
        <dbReference type="EMBL" id="MFC6290446.1"/>
    </source>
</evidence>
<gene>
    <name evidence="2" type="ORF">ACFP1M_09715</name>
</gene>
<accession>A0ABW1UC58</accession>
<proteinExistence type="predicted"/>
<evidence type="ECO:0000313" key="3">
    <source>
        <dbReference type="Proteomes" id="UP001596258"/>
    </source>
</evidence>
<evidence type="ECO:0000259" key="1">
    <source>
        <dbReference type="Pfam" id="PF13731"/>
    </source>
</evidence>
<keyword evidence="3" id="KW-1185">Reference proteome</keyword>
<name>A0ABW1UC58_9LACO</name>
<organism evidence="2 3">
    <name type="scientific">Levilactobacillus angrenensis</name>
    <dbReference type="NCBI Taxonomy" id="2486020"/>
    <lineage>
        <taxon>Bacteria</taxon>
        <taxon>Bacillati</taxon>
        <taxon>Bacillota</taxon>
        <taxon>Bacilli</taxon>
        <taxon>Lactobacillales</taxon>
        <taxon>Lactobacillaceae</taxon>
        <taxon>Levilactobacillus</taxon>
    </lineage>
</organism>
<sequence>MKLKKILRQLGLLLAFVGLGIGMGITTGYAAQPGTDLMGAKGSYEQNPNFIDDDSKNFRATYPSLESVTADGVVDGRITSATKHIYVSFSGNATIKTTYYADSQFTKFYADVTTYDGSTVSTVNTGSPKLWSLSSGNTVAQAPSSYITIPVDFSKLGISPSLPIYIGFTFGAKSDLFGVNVMDYYKAITLTANSTATDAMAGVTINDGNDVPSSSTTVKGTGDAGLTAVLTGGNITAGDYTTTIGSDGTYKFDLGGKTLKSLGDPSTIKVTEYNQFGDAKSATANVVDTVPLTISPATTSLTIDPDDWAAHIAGKSSTEIATWLASQTNLQVTKQGGTTPLTQADDGLAFSTGDDLSTLTAGGTQTVNLNAADSNGDKSTTPAAISVTRGLGKLQFGDLSELVFGAGATLAVPAQSTLFAPGNYQINISDSRATGSPWYLSASASAMTDSSGHTLSGDVVYEDGQGTTTKLDAGNAVPVASGTRSGNSTDVAKDWAHDGNAYTSDEPAGIYLDAKPNIYTGGSAANAYSGTITWYLNDVPGNE</sequence>
<dbReference type="EMBL" id="JBHSSO010000068">
    <property type="protein sequence ID" value="MFC6290446.1"/>
    <property type="molecule type" value="Genomic_DNA"/>
</dbReference>
<dbReference type="Pfam" id="PF13731">
    <property type="entry name" value="WxL"/>
    <property type="match status" value="1"/>
</dbReference>